<evidence type="ECO:0000256" key="2">
    <source>
        <dbReference type="ARBA" id="ARBA00023125"/>
    </source>
</evidence>
<proteinExistence type="predicted"/>
<dbReference type="Proteomes" id="UP000016540">
    <property type="component" value="Unassembled WGS sequence"/>
</dbReference>
<dbReference type="PATRIC" id="fig|1318628.3.peg.80"/>
<feature type="region of interest" description="Disordered" evidence="4">
    <location>
        <begin position="1"/>
        <end position="21"/>
    </location>
</feature>
<evidence type="ECO:0000313" key="6">
    <source>
        <dbReference type="EMBL" id="EON93966.1"/>
    </source>
</evidence>
<dbReference type="HOGENOM" id="CLU_047522_3_0_6"/>
<dbReference type="Pfam" id="PF12833">
    <property type="entry name" value="HTH_18"/>
    <property type="match status" value="1"/>
</dbReference>
<keyword evidence="3" id="KW-0804">Transcription</keyword>
<dbReference type="GO" id="GO:0003700">
    <property type="term" value="F:DNA-binding transcription factor activity"/>
    <property type="evidence" value="ECO:0007669"/>
    <property type="project" value="InterPro"/>
</dbReference>
<dbReference type="RefSeq" id="WP_012136065.1">
    <property type="nucleotide sequence ID" value="NZ_KE007306.1"/>
</dbReference>
<sequence length="360" mass="40056">MSNTQPATVPTDLPTWTRQPNQPVTYPRMFVEVSREMGADPADILQQAGLPPGALDDPAGRISYLQTLQVFAAVHAAIGDTALGFDNGLRLPLTAHGSLGYALMCAPTSRKAIAILERFWNLRGRGVLMTVRQTENHLFFEIEPEVPLPEPLREMMFSSILTSIVRGMEFVQPIQPSEREIWLRGPEPPGYQRRQQQVPGVRFNMPSAGVLLGGDPSWLDEPLPTANPEGLAQALAQCERESALTETDNDIARQIRAHLVLDQNGYPTPEQLAANLCLTPRTLRRRLHEQGLSYQQILNDVRRRDSCHLLATSDLEIQSISELLGYADPANFTRAFKSWTGKAPRVWRRDNGQTPSHSAS</sequence>
<dbReference type="Pfam" id="PF12625">
    <property type="entry name" value="Arabinose_bd"/>
    <property type="match status" value="1"/>
</dbReference>
<gene>
    <name evidence="6" type="ORF">MARLIPOL_00403</name>
</gene>
<evidence type="ECO:0000259" key="5">
    <source>
        <dbReference type="PROSITE" id="PS01124"/>
    </source>
</evidence>
<accession>R8B5Y0</accession>
<dbReference type="STRING" id="1318628.MARLIPOL_00403"/>
<feature type="domain" description="HTH araC/xylS-type" evidence="5">
    <location>
        <begin position="249"/>
        <end position="350"/>
    </location>
</feature>
<evidence type="ECO:0000256" key="1">
    <source>
        <dbReference type="ARBA" id="ARBA00023015"/>
    </source>
</evidence>
<reference evidence="6 7" key="1">
    <citation type="journal article" date="2013" name="Genome Announc.">
        <title>Draft Genome Sequence of the Moderately Halophilic Bacterium Marinobacter lipolyticus Strain SM19.</title>
        <authorList>
            <person name="Papke R.T."/>
            <person name="de la Haba R.R."/>
            <person name="Infante-Dominguez C."/>
            <person name="Perez D."/>
            <person name="Sanchez-Porro C."/>
            <person name="Lapierre P."/>
            <person name="Ventosa A."/>
        </authorList>
    </citation>
    <scope>NUCLEOTIDE SEQUENCE [LARGE SCALE GENOMIC DNA]</scope>
    <source>
        <strain evidence="6 7">SM19</strain>
    </source>
</reference>
<dbReference type="GO" id="GO:0005829">
    <property type="term" value="C:cytosol"/>
    <property type="evidence" value="ECO:0007669"/>
    <property type="project" value="TreeGrafter"/>
</dbReference>
<dbReference type="eggNOG" id="COG2207">
    <property type="taxonomic scope" value="Bacteria"/>
</dbReference>
<organism evidence="6 7">
    <name type="scientific">Marinobacter lipolyticus SM19</name>
    <dbReference type="NCBI Taxonomy" id="1318628"/>
    <lineage>
        <taxon>Bacteria</taxon>
        <taxon>Pseudomonadati</taxon>
        <taxon>Pseudomonadota</taxon>
        <taxon>Gammaproteobacteria</taxon>
        <taxon>Pseudomonadales</taxon>
        <taxon>Marinobacteraceae</taxon>
        <taxon>Marinobacter</taxon>
    </lineage>
</organism>
<dbReference type="Gene3D" id="1.10.10.60">
    <property type="entry name" value="Homeodomain-like"/>
    <property type="match status" value="1"/>
</dbReference>
<dbReference type="SUPFAM" id="SSF46689">
    <property type="entry name" value="Homeodomain-like"/>
    <property type="match status" value="1"/>
</dbReference>
<dbReference type="GO" id="GO:0000976">
    <property type="term" value="F:transcription cis-regulatory region binding"/>
    <property type="evidence" value="ECO:0007669"/>
    <property type="project" value="TreeGrafter"/>
</dbReference>
<dbReference type="AlphaFoldDB" id="R8B5Y0"/>
<protein>
    <submittedName>
        <fullName evidence="6">AraC family transcriptional regulator</fullName>
    </submittedName>
</protein>
<keyword evidence="2" id="KW-0238">DNA-binding</keyword>
<dbReference type="InterPro" id="IPR032687">
    <property type="entry name" value="AraC-type_N"/>
</dbReference>
<dbReference type="InterPro" id="IPR009057">
    <property type="entry name" value="Homeodomain-like_sf"/>
</dbReference>
<name>R8B5Y0_9GAMM</name>
<dbReference type="PANTHER" id="PTHR47894">
    <property type="entry name" value="HTH-TYPE TRANSCRIPTIONAL REGULATOR GADX"/>
    <property type="match status" value="1"/>
</dbReference>
<evidence type="ECO:0000256" key="3">
    <source>
        <dbReference type="ARBA" id="ARBA00023163"/>
    </source>
</evidence>
<keyword evidence="7" id="KW-1185">Reference proteome</keyword>
<comment type="caution">
    <text evidence="6">The sequence shown here is derived from an EMBL/GenBank/DDBJ whole genome shotgun (WGS) entry which is preliminary data.</text>
</comment>
<dbReference type="PROSITE" id="PS01124">
    <property type="entry name" value="HTH_ARAC_FAMILY_2"/>
    <property type="match status" value="1"/>
</dbReference>
<dbReference type="InterPro" id="IPR018060">
    <property type="entry name" value="HTH_AraC"/>
</dbReference>
<dbReference type="SMART" id="SM00342">
    <property type="entry name" value="HTH_ARAC"/>
    <property type="match status" value="1"/>
</dbReference>
<dbReference type="EMBL" id="ASAD01000002">
    <property type="protein sequence ID" value="EON93966.1"/>
    <property type="molecule type" value="Genomic_DNA"/>
</dbReference>
<evidence type="ECO:0000313" key="7">
    <source>
        <dbReference type="Proteomes" id="UP000016540"/>
    </source>
</evidence>
<keyword evidence="1" id="KW-0805">Transcription regulation</keyword>
<evidence type="ECO:0000256" key="4">
    <source>
        <dbReference type="SAM" id="MobiDB-lite"/>
    </source>
</evidence>
<dbReference type="PANTHER" id="PTHR47894:SF1">
    <property type="entry name" value="HTH-TYPE TRANSCRIPTIONAL REGULATOR VQSM"/>
    <property type="match status" value="1"/>
</dbReference>